<dbReference type="GO" id="GO:0055085">
    <property type="term" value="P:transmembrane transport"/>
    <property type="evidence" value="ECO:0007669"/>
    <property type="project" value="InterPro"/>
</dbReference>
<organism evidence="6 7">
    <name type="scientific">Pukyongiella litopenaei</name>
    <dbReference type="NCBI Taxonomy" id="2605946"/>
    <lineage>
        <taxon>Bacteria</taxon>
        <taxon>Pseudomonadati</taxon>
        <taxon>Pseudomonadota</taxon>
        <taxon>Alphaproteobacteria</taxon>
        <taxon>Rhodobacterales</taxon>
        <taxon>Paracoccaceae</taxon>
        <taxon>Pukyongiella</taxon>
    </lineage>
</organism>
<evidence type="ECO:0000256" key="3">
    <source>
        <dbReference type="ARBA" id="ARBA00022448"/>
    </source>
</evidence>
<dbReference type="Pfam" id="PF03480">
    <property type="entry name" value="DctP"/>
    <property type="match status" value="1"/>
</dbReference>
<evidence type="ECO:0000256" key="2">
    <source>
        <dbReference type="ARBA" id="ARBA00009023"/>
    </source>
</evidence>
<accession>A0A2S0MS10</accession>
<dbReference type="Proteomes" id="UP000237655">
    <property type="component" value="Chromosome"/>
</dbReference>
<dbReference type="KEGG" id="thas:C6Y53_13755"/>
<evidence type="ECO:0000313" key="7">
    <source>
        <dbReference type="Proteomes" id="UP000237655"/>
    </source>
</evidence>
<dbReference type="InterPro" id="IPR038404">
    <property type="entry name" value="TRAP_DctP_sf"/>
</dbReference>
<keyword evidence="7" id="KW-1185">Reference proteome</keyword>
<keyword evidence="3" id="KW-0813">Transport</keyword>
<dbReference type="GO" id="GO:0042597">
    <property type="term" value="C:periplasmic space"/>
    <property type="evidence" value="ECO:0007669"/>
    <property type="project" value="UniProtKB-SubCell"/>
</dbReference>
<dbReference type="PANTHER" id="PTHR33376">
    <property type="match status" value="1"/>
</dbReference>
<evidence type="ECO:0000256" key="5">
    <source>
        <dbReference type="ARBA" id="ARBA00022764"/>
    </source>
</evidence>
<dbReference type="InterPro" id="IPR018389">
    <property type="entry name" value="DctP_fam"/>
</dbReference>
<keyword evidence="5" id="KW-0574">Periplasm</keyword>
<comment type="similarity">
    <text evidence="2">Belongs to the bacterial solute-binding protein 7 family.</text>
</comment>
<protein>
    <submittedName>
        <fullName evidence="6">TRAP transporter substrate-binding protein</fullName>
    </submittedName>
</protein>
<dbReference type="CDD" id="cd13603">
    <property type="entry name" value="PBP2_TRAP_Siap_TeaA_like"/>
    <property type="match status" value="1"/>
</dbReference>
<keyword evidence="4" id="KW-0732">Signal</keyword>
<dbReference type="Gene3D" id="3.40.190.170">
    <property type="entry name" value="Bacterial extracellular solute-binding protein, family 7"/>
    <property type="match status" value="1"/>
</dbReference>
<reference evidence="7" key="1">
    <citation type="submission" date="2018-03" db="EMBL/GenBank/DDBJ databases">
        <title>Genomic analysis of the strain SH-1 isolated from shrimp intestine.</title>
        <authorList>
            <person name="Kim Y.-S."/>
            <person name="Kim S.-E."/>
            <person name="Kim K.-H."/>
        </authorList>
    </citation>
    <scope>NUCLEOTIDE SEQUENCE [LARGE SCALE GENOMIC DNA]</scope>
    <source>
        <strain evidence="7">SH-1</strain>
    </source>
</reference>
<comment type="subcellular location">
    <subcellularLocation>
        <location evidence="1">Periplasm</location>
    </subcellularLocation>
</comment>
<evidence type="ECO:0000256" key="1">
    <source>
        <dbReference type="ARBA" id="ARBA00004418"/>
    </source>
</evidence>
<dbReference type="PANTHER" id="PTHR33376:SF7">
    <property type="entry name" value="C4-DICARBOXYLATE-BINDING PROTEIN DCTB"/>
    <property type="match status" value="1"/>
</dbReference>
<name>A0A2S0MS10_9RHOB</name>
<gene>
    <name evidence="6" type="ORF">C6Y53_13755</name>
</gene>
<dbReference type="EMBL" id="CP027665">
    <property type="protein sequence ID" value="AVO38652.1"/>
    <property type="molecule type" value="Genomic_DNA"/>
</dbReference>
<evidence type="ECO:0000313" key="6">
    <source>
        <dbReference type="EMBL" id="AVO38652.1"/>
    </source>
</evidence>
<dbReference type="AlphaFoldDB" id="A0A2S0MS10"/>
<dbReference type="NCBIfam" id="NF037995">
    <property type="entry name" value="TRAP_S1"/>
    <property type="match status" value="1"/>
</dbReference>
<proteinExistence type="inferred from homology"/>
<evidence type="ECO:0000256" key="4">
    <source>
        <dbReference type="ARBA" id="ARBA00022729"/>
    </source>
</evidence>
<sequence length="362" mass="39653">MPRRDNLICLMGRRVVDVWHSSNLPRMGSRMTGFARLLVSAATAALLAAPAFAADVTLRIHTLVQSPHPYNDIADYMKEQLEAQSDGRIEVRVFNAGQLGQDPAVMSEMSLGTIDLMVSTTSNAVQQVPEYAIFTMPYIFDSMDKMKAVLAPDQPIFEHFEQVYEERGLGLKLLALGASGTRNVATDGVAVNGPGDLKGLKMRTPPTPMDAAVWSALEMLPVTVSWGELYAAMQTGVAQAMESSLPGYDGSKLYEVAPNLALTGHTIQVNHTSMSQVSWDRLPEDLRKLVWDVAQDANHHGIDMAKKYDSELVDGLVSEHDVAVTRPDKQAFIAILEPVQEQLAQDLDLVEEYQIIKSAASD</sequence>